<dbReference type="PANTHER" id="PTHR24366:SF161">
    <property type="entry name" value="TIR DOMAIN-CONTAINING PROTEIN"/>
    <property type="match status" value="1"/>
</dbReference>
<gene>
    <name evidence="5" type="primary">TRIL</name>
</gene>
<keyword evidence="6" id="KW-1185">Reference proteome</keyword>
<dbReference type="GeneTree" id="ENSGT00940000161975"/>
<dbReference type="SUPFAM" id="SSF52058">
    <property type="entry name" value="L domain-like"/>
    <property type="match status" value="1"/>
</dbReference>
<dbReference type="InterPro" id="IPR001611">
    <property type="entry name" value="Leu-rich_rpt"/>
</dbReference>
<evidence type="ECO:0000313" key="6">
    <source>
        <dbReference type="Proteomes" id="UP000594220"/>
    </source>
</evidence>
<accession>A0A7M4DWC8</accession>
<name>A0A7M4DWC8_CROPO</name>
<evidence type="ECO:0000256" key="1">
    <source>
        <dbReference type="ARBA" id="ARBA00022614"/>
    </source>
</evidence>
<dbReference type="PROSITE" id="PS51450">
    <property type="entry name" value="LRR"/>
    <property type="match status" value="1"/>
</dbReference>
<protein>
    <submittedName>
        <fullName evidence="5">TLR4 interactor with leucine rich repeats</fullName>
    </submittedName>
</protein>
<dbReference type="InterPro" id="IPR003591">
    <property type="entry name" value="Leu-rich_rpt_typical-subtyp"/>
</dbReference>
<dbReference type="PANTHER" id="PTHR24366">
    <property type="entry name" value="IG(IMMUNOGLOBULIN) AND LRR(LEUCINE RICH REPEAT) DOMAINS"/>
    <property type="match status" value="1"/>
</dbReference>
<dbReference type="SMART" id="SM00369">
    <property type="entry name" value="LRR_TYP"/>
    <property type="match status" value="5"/>
</dbReference>
<evidence type="ECO:0000313" key="5">
    <source>
        <dbReference type="Ensembl" id="ENSCPRP00005000838.1"/>
    </source>
</evidence>
<evidence type="ECO:0000256" key="4">
    <source>
        <dbReference type="SAM" id="MobiDB-lite"/>
    </source>
</evidence>
<proteinExistence type="predicted"/>
<keyword evidence="1" id="KW-0433">Leucine-rich repeat</keyword>
<keyword evidence="3" id="KW-0677">Repeat</keyword>
<feature type="region of interest" description="Disordered" evidence="4">
    <location>
        <begin position="65"/>
        <end position="124"/>
    </location>
</feature>
<keyword evidence="2" id="KW-0732">Signal</keyword>
<dbReference type="InterPro" id="IPR032675">
    <property type="entry name" value="LRR_dom_sf"/>
</dbReference>
<dbReference type="Gene3D" id="3.80.10.10">
    <property type="entry name" value="Ribonuclease Inhibitor"/>
    <property type="match status" value="2"/>
</dbReference>
<sequence length="267" mass="28241">MFPPPPAFPEVCPASLPPSDPPVPGGKVWEVRVSAEFSRRLSELVFLRVSPNPSPTRLCARGASLQTSSAGGRAGALQPRATSSNAGPGPCHAAQRRGRVAGAGRGGCRRDTKAAGEGARSSSRHGAGFAGLPNLLYLHLESNRIRWLGRGAFAGLAKLRFLDLSGNPQRALRQPAAFAPLRSLHTLLLGSNRLQRLGGAPFRHLPGLATLSLSGNRLLRLEGNALSRLPAGLLEPLRSLQALDLSRNALRALPPLGRLPRLECGIF</sequence>
<evidence type="ECO:0000256" key="2">
    <source>
        <dbReference type="ARBA" id="ARBA00022729"/>
    </source>
</evidence>
<reference evidence="5" key="2">
    <citation type="submission" date="2025-09" db="UniProtKB">
        <authorList>
            <consortium name="Ensembl"/>
        </authorList>
    </citation>
    <scope>IDENTIFICATION</scope>
</reference>
<evidence type="ECO:0000256" key="3">
    <source>
        <dbReference type="ARBA" id="ARBA00022737"/>
    </source>
</evidence>
<dbReference type="Ensembl" id="ENSCPRT00005000968.1">
    <property type="protein sequence ID" value="ENSCPRP00005000838.1"/>
    <property type="gene ID" value="ENSCPRG00005000637.1"/>
</dbReference>
<dbReference type="Proteomes" id="UP000594220">
    <property type="component" value="Unplaced"/>
</dbReference>
<dbReference type="AlphaFoldDB" id="A0A7M4DWC8"/>
<organism evidence="5 6">
    <name type="scientific">Crocodylus porosus</name>
    <name type="common">Saltwater crocodile</name>
    <name type="synonym">Estuarine crocodile</name>
    <dbReference type="NCBI Taxonomy" id="8502"/>
    <lineage>
        <taxon>Eukaryota</taxon>
        <taxon>Metazoa</taxon>
        <taxon>Chordata</taxon>
        <taxon>Craniata</taxon>
        <taxon>Vertebrata</taxon>
        <taxon>Euteleostomi</taxon>
        <taxon>Archelosauria</taxon>
        <taxon>Archosauria</taxon>
        <taxon>Crocodylia</taxon>
        <taxon>Longirostres</taxon>
        <taxon>Crocodylidae</taxon>
        <taxon>Crocodylus</taxon>
    </lineage>
</organism>
<dbReference type="Pfam" id="PF13855">
    <property type="entry name" value="LRR_8"/>
    <property type="match status" value="2"/>
</dbReference>
<reference evidence="5" key="1">
    <citation type="submission" date="2025-08" db="UniProtKB">
        <authorList>
            <consortium name="Ensembl"/>
        </authorList>
    </citation>
    <scope>IDENTIFICATION</scope>
</reference>